<reference evidence="1" key="2">
    <citation type="submission" date="2024-10" db="UniProtKB">
        <authorList>
            <consortium name="EnsemblProtists"/>
        </authorList>
    </citation>
    <scope>IDENTIFICATION</scope>
</reference>
<evidence type="ECO:0000313" key="1">
    <source>
        <dbReference type="EnsemblProtists" id="EOD40016"/>
    </source>
</evidence>
<dbReference type="GO" id="GO:0019005">
    <property type="term" value="C:SCF ubiquitin ligase complex"/>
    <property type="evidence" value="ECO:0007669"/>
    <property type="project" value="TreeGrafter"/>
</dbReference>
<name>A0A0D3KW81_EMIH1</name>
<evidence type="ECO:0000313" key="2">
    <source>
        <dbReference type="Proteomes" id="UP000013827"/>
    </source>
</evidence>
<reference evidence="2" key="1">
    <citation type="journal article" date="2013" name="Nature">
        <title>Pan genome of the phytoplankton Emiliania underpins its global distribution.</title>
        <authorList>
            <person name="Read B.A."/>
            <person name="Kegel J."/>
            <person name="Klute M.J."/>
            <person name="Kuo A."/>
            <person name="Lefebvre S.C."/>
            <person name="Maumus F."/>
            <person name="Mayer C."/>
            <person name="Miller J."/>
            <person name="Monier A."/>
            <person name="Salamov A."/>
            <person name="Young J."/>
            <person name="Aguilar M."/>
            <person name="Claverie J.M."/>
            <person name="Frickenhaus S."/>
            <person name="Gonzalez K."/>
            <person name="Herman E.K."/>
            <person name="Lin Y.C."/>
            <person name="Napier J."/>
            <person name="Ogata H."/>
            <person name="Sarno A.F."/>
            <person name="Shmutz J."/>
            <person name="Schroeder D."/>
            <person name="de Vargas C."/>
            <person name="Verret F."/>
            <person name="von Dassow P."/>
            <person name="Valentin K."/>
            <person name="Van de Peer Y."/>
            <person name="Wheeler G."/>
            <person name="Dacks J.B."/>
            <person name="Delwiche C.F."/>
            <person name="Dyhrman S.T."/>
            <person name="Glockner G."/>
            <person name="John U."/>
            <person name="Richards T."/>
            <person name="Worden A.Z."/>
            <person name="Zhang X."/>
            <person name="Grigoriev I.V."/>
            <person name="Allen A.E."/>
            <person name="Bidle K."/>
            <person name="Borodovsky M."/>
            <person name="Bowler C."/>
            <person name="Brownlee C."/>
            <person name="Cock J.M."/>
            <person name="Elias M."/>
            <person name="Gladyshev V.N."/>
            <person name="Groth M."/>
            <person name="Guda C."/>
            <person name="Hadaegh A."/>
            <person name="Iglesias-Rodriguez M.D."/>
            <person name="Jenkins J."/>
            <person name="Jones B.M."/>
            <person name="Lawson T."/>
            <person name="Leese F."/>
            <person name="Lindquist E."/>
            <person name="Lobanov A."/>
            <person name="Lomsadze A."/>
            <person name="Malik S.B."/>
            <person name="Marsh M.E."/>
            <person name="Mackinder L."/>
            <person name="Mock T."/>
            <person name="Mueller-Roeber B."/>
            <person name="Pagarete A."/>
            <person name="Parker M."/>
            <person name="Probert I."/>
            <person name="Quesneville H."/>
            <person name="Raines C."/>
            <person name="Rensing S.A."/>
            <person name="Riano-Pachon D.M."/>
            <person name="Richier S."/>
            <person name="Rokitta S."/>
            <person name="Shiraiwa Y."/>
            <person name="Soanes D.M."/>
            <person name="van der Giezen M."/>
            <person name="Wahlund T.M."/>
            <person name="Williams B."/>
            <person name="Wilson W."/>
            <person name="Wolfe G."/>
            <person name="Wurch L.L."/>
        </authorList>
    </citation>
    <scope>NUCLEOTIDE SEQUENCE</scope>
</reference>
<dbReference type="GO" id="GO:0031146">
    <property type="term" value="P:SCF-dependent proteasomal ubiquitin-dependent protein catabolic process"/>
    <property type="evidence" value="ECO:0007669"/>
    <property type="project" value="TreeGrafter"/>
</dbReference>
<keyword evidence="2" id="KW-1185">Reference proteome</keyword>
<dbReference type="PANTHER" id="PTHR13318:SF190">
    <property type="entry name" value="PARTNER OF PAIRED, ISOFORM B"/>
    <property type="match status" value="1"/>
</dbReference>
<protein>
    <submittedName>
        <fullName evidence="1">Uncharacterized protein</fullName>
    </submittedName>
</protein>
<dbReference type="AlphaFoldDB" id="A0A0D3KW81"/>
<dbReference type="EnsemblProtists" id="EOD40016">
    <property type="protein sequence ID" value="EOD40016"/>
    <property type="gene ID" value="EMIHUDRAFT_454373"/>
</dbReference>
<proteinExistence type="predicted"/>
<sequence>MESQASSSNAASCSTTTCSAAAACSTTPSDNVLTDDNLLDIILGIHRICGDAWDSRRSVSHSLLRTLDSQLRIRGLDDLKRLLPILASRHCAQAWRLPHSRLSAGLPSLGLPSVAPHGRMVRLELSGCGALTDSDLESLAEALPQLEELQLSCNAQLVRPRLGGLRRLRVAALYICATLQDGAVDDLCRGSPLLRELSVWRCSALRRPSLAAPQLKQLNVSECFELTEEALVGALRRCPALVNLLAAGRLSHLKLAGCAALLDAALERACVRSPRPRKLAVAPADEIARG</sequence>
<dbReference type="GeneID" id="17285287"/>
<accession>A0A0D3KW81</accession>
<dbReference type="Gene3D" id="3.80.10.10">
    <property type="entry name" value="Ribonuclease Inhibitor"/>
    <property type="match status" value="1"/>
</dbReference>
<dbReference type="PaxDb" id="2903-EOD40016"/>
<dbReference type="SUPFAM" id="SSF52047">
    <property type="entry name" value="RNI-like"/>
    <property type="match status" value="1"/>
</dbReference>
<dbReference type="HOGENOM" id="CLU_961167_0_0_1"/>
<dbReference type="Proteomes" id="UP000013827">
    <property type="component" value="Unassembled WGS sequence"/>
</dbReference>
<organism evidence="1 2">
    <name type="scientific">Emiliania huxleyi (strain CCMP1516)</name>
    <dbReference type="NCBI Taxonomy" id="280463"/>
    <lineage>
        <taxon>Eukaryota</taxon>
        <taxon>Haptista</taxon>
        <taxon>Haptophyta</taxon>
        <taxon>Prymnesiophyceae</taxon>
        <taxon>Isochrysidales</taxon>
        <taxon>Noelaerhabdaceae</taxon>
        <taxon>Emiliania</taxon>
    </lineage>
</organism>
<dbReference type="PANTHER" id="PTHR13318">
    <property type="entry name" value="PARTNER OF PAIRED, ISOFORM B-RELATED"/>
    <property type="match status" value="1"/>
</dbReference>
<dbReference type="STRING" id="2903.R1FWG1"/>
<dbReference type="KEGG" id="ehx:EMIHUDRAFT_454373"/>
<dbReference type="InterPro" id="IPR032675">
    <property type="entry name" value="LRR_dom_sf"/>
</dbReference>
<dbReference type="RefSeq" id="XP_005792445.1">
    <property type="nucleotide sequence ID" value="XM_005792388.1"/>
</dbReference>